<dbReference type="EMBL" id="CP099425">
    <property type="protein sequence ID" value="USW55902.1"/>
    <property type="molecule type" value="Genomic_DNA"/>
</dbReference>
<organism evidence="1 2">
    <name type="scientific">Septoria linicola</name>
    <dbReference type="NCBI Taxonomy" id="215465"/>
    <lineage>
        <taxon>Eukaryota</taxon>
        <taxon>Fungi</taxon>
        <taxon>Dikarya</taxon>
        <taxon>Ascomycota</taxon>
        <taxon>Pezizomycotina</taxon>
        <taxon>Dothideomycetes</taxon>
        <taxon>Dothideomycetidae</taxon>
        <taxon>Mycosphaerellales</taxon>
        <taxon>Mycosphaerellaceae</taxon>
        <taxon>Septoria</taxon>
    </lineage>
</organism>
<reference evidence="1" key="1">
    <citation type="submission" date="2022-06" db="EMBL/GenBank/DDBJ databases">
        <title>Complete genome sequences of two strains of the flax pathogen Septoria linicola.</title>
        <authorList>
            <person name="Lapalu N."/>
            <person name="Simon A."/>
            <person name="Demenou B."/>
            <person name="Paumier D."/>
            <person name="Guillot M.-P."/>
            <person name="Gout L."/>
            <person name="Valade R."/>
        </authorList>
    </citation>
    <scope>NUCLEOTIDE SEQUENCE</scope>
    <source>
        <strain evidence="1">SE15195</strain>
    </source>
</reference>
<name>A0A9Q9B1V4_9PEZI</name>
<evidence type="ECO:0000313" key="2">
    <source>
        <dbReference type="Proteomes" id="UP001056384"/>
    </source>
</evidence>
<protein>
    <submittedName>
        <fullName evidence="1">Uncharacterized protein</fullName>
    </submittedName>
</protein>
<keyword evidence="2" id="KW-1185">Reference proteome</keyword>
<dbReference type="AlphaFoldDB" id="A0A9Q9B1V4"/>
<proteinExistence type="predicted"/>
<sequence>MDPNTSTREQWTAALVSQIIPNDANAQYKSYTEGHQKLYNKLAHHAAMVPNLEQTFMTPAASKNKVYFMWDFVGRTLHILLHQLPPAKDPARYNAQQKEVWFDIVSRTDMARSLITDAMPGMLNTMIESSNPDERERHPDMGEEIVALANALPGAA</sequence>
<gene>
    <name evidence="1" type="ORF">Slin15195_G092210</name>
</gene>
<evidence type="ECO:0000313" key="1">
    <source>
        <dbReference type="EMBL" id="USW55902.1"/>
    </source>
</evidence>
<dbReference type="Proteomes" id="UP001056384">
    <property type="component" value="Chromosome 8"/>
</dbReference>
<accession>A0A9Q9B1V4</accession>